<protein>
    <submittedName>
        <fullName evidence="11">D-alanyl-D-alanine carboxypeptidase</fullName>
    </submittedName>
</protein>
<evidence type="ECO:0000259" key="10">
    <source>
        <dbReference type="Pfam" id="PF05036"/>
    </source>
</evidence>
<dbReference type="GO" id="GO:0004180">
    <property type="term" value="F:carboxypeptidase activity"/>
    <property type="evidence" value="ECO:0007669"/>
    <property type="project" value="UniProtKB-KW"/>
</dbReference>
<feature type="region of interest" description="Disordered" evidence="8">
    <location>
        <begin position="308"/>
        <end position="405"/>
    </location>
</feature>
<evidence type="ECO:0000256" key="4">
    <source>
        <dbReference type="ARBA" id="ARBA00022960"/>
    </source>
</evidence>
<dbReference type="RefSeq" id="WP_231142133.1">
    <property type="nucleotide sequence ID" value="NZ_CP088100.1"/>
</dbReference>
<keyword evidence="5" id="KW-0573">Peptidoglycan synthesis</keyword>
<gene>
    <name evidence="11" type="ORF">BjapCC829_27420</name>
</gene>
<evidence type="ECO:0000256" key="1">
    <source>
        <dbReference type="ARBA" id="ARBA00007164"/>
    </source>
</evidence>
<dbReference type="Pfam" id="PF00768">
    <property type="entry name" value="Peptidase_S11"/>
    <property type="match status" value="1"/>
</dbReference>
<dbReference type="PANTHER" id="PTHR21581">
    <property type="entry name" value="D-ALANYL-D-ALANINE CARBOXYPEPTIDASE"/>
    <property type="match status" value="1"/>
</dbReference>
<evidence type="ECO:0000259" key="9">
    <source>
        <dbReference type="Pfam" id="PF00768"/>
    </source>
</evidence>
<feature type="compositionally biased region" description="Basic and acidic residues" evidence="8">
    <location>
        <begin position="369"/>
        <end position="382"/>
    </location>
</feature>
<dbReference type="Gene3D" id="3.40.710.10">
    <property type="entry name" value="DD-peptidase/beta-lactamase superfamily"/>
    <property type="match status" value="1"/>
</dbReference>
<evidence type="ECO:0000256" key="2">
    <source>
        <dbReference type="ARBA" id="ARBA00022729"/>
    </source>
</evidence>
<feature type="domain" description="SPOR" evidence="10">
    <location>
        <begin position="535"/>
        <end position="614"/>
    </location>
</feature>
<feature type="domain" description="Peptidase S11 D-alanyl-D-alanine carboxypeptidase A N-terminal" evidence="9">
    <location>
        <begin position="59"/>
        <end position="276"/>
    </location>
</feature>
<dbReference type="Pfam" id="PF05036">
    <property type="entry name" value="SPOR"/>
    <property type="match status" value="1"/>
</dbReference>
<keyword evidence="2" id="KW-0732">Signal</keyword>
<keyword evidence="12" id="KW-1185">Reference proteome</keyword>
<dbReference type="PANTHER" id="PTHR21581:SF6">
    <property type="entry name" value="TRAFFICKING PROTEIN PARTICLE COMPLEX SUBUNIT 12"/>
    <property type="match status" value="1"/>
</dbReference>
<dbReference type="InterPro" id="IPR007730">
    <property type="entry name" value="SPOR-like_dom"/>
</dbReference>
<feature type="compositionally biased region" description="Low complexity" evidence="8">
    <location>
        <begin position="324"/>
        <end position="368"/>
    </location>
</feature>
<evidence type="ECO:0000256" key="6">
    <source>
        <dbReference type="ARBA" id="ARBA00023316"/>
    </source>
</evidence>
<dbReference type="InterPro" id="IPR018044">
    <property type="entry name" value="Peptidase_S11"/>
</dbReference>
<organism evidence="11 12">
    <name type="scientific">Bradyrhizobium barranii</name>
    <dbReference type="NCBI Taxonomy" id="2992140"/>
    <lineage>
        <taxon>Bacteria</taxon>
        <taxon>Pseudomonadati</taxon>
        <taxon>Pseudomonadota</taxon>
        <taxon>Alphaproteobacteria</taxon>
        <taxon>Hyphomicrobiales</taxon>
        <taxon>Nitrobacteraceae</taxon>
        <taxon>Bradyrhizobium</taxon>
    </lineage>
</organism>
<dbReference type="SUPFAM" id="SSF56601">
    <property type="entry name" value="beta-lactamase/transpeptidase-like"/>
    <property type="match status" value="1"/>
</dbReference>
<evidence type="ECO:0000256" key="5">
    <source>
        <dbReference type="ARBA" id="ARBA00022984"/>
    </source>
</evidence>
<comment type="similarity">
    <text evidence="1 7">Belongs to the peptidase S11 family.</text>
</comment>
<dbReference type="InterPro" id="IPR001967">
    <property type="entry name" value="Peptidase_S11_N"/>
</dbReference>
<dbReference type="EMBL" id="CP088100">
    <property type="protein sequence ID" value="UFW83682.1"/>
    <property type="molecule type" value="Genomic_DNA"/>
</dbReference>
<keyword evidence="11" id="KW-0645">Protease</keyword>
<evidence type="ECO:0000313" key="12">
    <source>
        <dbReference type="Proteomes" id="UP001430990"/>
    </source>
</evidence>
<proteinExistence type="inferred from homology"/>
<dbReference type="Proteomes" id="UP001430990">
    <property type="component" value="Chromosome"/>
</dbReference>
<dbReference type="InterPro" id="IPR036680">
    <property type="entry name" value="SPOR-like_sf"/>
</dbReference>
<keyword evidence="11" id="KW-0121">Carboxypeptidase</keyword>
<dbReference type="InterPro" id="IPR012338">
    <property type="entry name" value="Beta-lactam/transpept-like"/>
</dbReference>
<evidence type="ECO:0000256" key="7">
    <source>
        <dbReference type="RuleBase" id="RU004016"/>
    </source>
</evidence>
<sequence>MLRKNLSSSRLARVGVFGLLTVTAVVIFTDAAEARRHRRNYAHHRVQRDVSDSSSPKFASIIVDGNSGSVLQATSPDGIRHPASLTKIMTLYLLFERLESGRMKLDTEMPVSQHAADQDPTKLNLRAGQTIRVEDAIKGLVTRSANDAAVVIAEAIGGDEDDFAQMMTRKARSLGMSKTVYRNANGLPNDEQVTTARDQATLGRAIQERFPRYYRYFATSTFNWRGQSIRNHNHLLGSVEGVDGIKTGYTRASGFNLVTSMRRGNRHLIGVVLGGRSGGSRDATMRNLLAENLEKGATTHTVVAVTERNGADANTDVADASETPARPAPQVQQAAAAPAPETAPQRLASRLSALAAATAAMPPAQARPDTSKPEVRPTESRIEPAPLTNGVISSQPLSIIPGSSEPMKPVRVKTVQVKAGTVKVASAAPAQVAPQVTSTIAARSDVAETSGAVVARADLINKPEMASQPEAPKAELARTEMPRQPAGFGTGNGILGVLPAATATAPTPAAAKLASADPVPQPIQMSATTKPVVTHSGWIVQVGALESENEAQQRIDAARSSARGLLSKADPFTEPVLAKDNRKLYRARFAGLERDQAEAVCRALKRADISCITVRN</sequence>
<name>A0ABY3QEL9_9BRAD</name>
<keyword evidence="3" id="KW-0378">Hydrolase</keyword>
<accession>A0ABY3QEL9</accession>
<evidence type="ECO:0000313" key="11">
    <source>
        <dbReference type="EMBL" id="UFW83682.1"/>
    </source>
</evidence>
<keyword evidence="6" id="KW-0961">Cell wall biogenesis/degradation</keyword>
<dbReference type="Gene3D" id="3.30.70.1070">
    <property type="entry name" value="Sporulation related repeat"/>
    <property type="match status" value="1"/>
</dbReference>
<evidence type="ECO:0000256" key="8">
    <source>
        <dbReference type="SAM" id="MobiDB-lite"/>
    </source>
</evidence>
<reference evidence="11" key="1">
    <citation type="submission" date="2021-11" db="EMBL/GenBank/DDBJ databases">
        <title>Australian commercial rhizobial inoculants.</title>
        <authorList>
            <person name="Kohlmeier M.G."/>
            <person name="O'Hara G.W."/>
            <person name="Colombi E."/>
            <person name="Ramsay J.P."/>
            <person name="Terpolilli J."/>
        </authorList>
    </citation>
    <scope>NUCLEOTIDE SEQUENCE</scope>
    <source>
        <strain evidence="11">CC829</strain>
    </source>
</reference>
<evidence type="ECO:0000256" key="3">
    <source>
        <dbReference type="ARBA" id="ARBA00022801"/>
    </source>
</evidence>
<dbReference type="PRINTS" id="PR00725">
    <property type="entry name" value="DADACBPTASE1"/>
</dbReference>
<keyword evidence="4" id="KW-0133">Cell shape</keyword>